<organism evidence="2">
    <name type="scientific">uncultured Anaerotruncus sp</name>
    <dbReference type="NCBI Taxonomy" id="905011"/>
    <lineage>
        <taxon>Bacteria</taxon>
        <taxon>Bacillati</taxon>
        <taxon>Bacillota</taxon>
        <taxon>Clostridia</taxon>
        <taxon>Eubacteriales</taxon>
        <taxon>Oscillospiraceae</taxon>
        <taxon>Anaerotruncus</taxon>
        <taxon>environmental samples</taxon>
    </lineage>
</organism>
<keyword evidence="1" id="KW-1133">Transmembrane helix</keyword>
<feature type="transmembrane region" description="Helical" evidence="1">
    <location>
        <begin position="54"/>
        <end position="72"/>
    </location>
</feature>
<keyword evidence="1" id="KW-0812">Transmembrane</keyword>
<proteinExistence type="predicted"/>
<sequence length="258" mass="28250">MSTEKERGGTAAGAPQCFWRRYGVLAAAVALYLLSAVSLYVLQVYGFGGGLKTGFGLAALLPPLYGCCWLLADRRQSPAKPRRKTDLLNGLLLAALTVLVAVFLLQDRYLLRCWQYFGVLLGLGGLMLYRRRHPVSKLSAVAVASFLGLLLSTGLYFAVLRPTTLPGARALLAAQGYRNLQFGTHCMAALADQVDYTGGQQTTGKQDEALGLYLFTARRGSQQYGVFVSVAHGRPVGSYLRKNNPAMDYFERQGVRWR</sequence>
<evidence type="ECO:0000256" key="1">
    <source>
        <dbReference type="SAM" id="Phobius"/>
    </source>
</evidence>
<feature type="transmembrane region" description="Helical" evidence="1">
    <location>
        <begin position="109"/>
        <end position="129"/>
    </location>
</feature>
<protein>
    <submittedName>
        <fullName evidence="2">Uncharacterized protein</fullName>
    </submittedName>
</protein>
<evidence type="ECO:0000313" key="2">
    <source>
        <dbReference type="EMBL" id="SCJ36886.1"/>
    </source>
</evidence>
<gene>
    <name evidence="2" type="ORF">SAMEA3545359_00122</name>
</gene>
<feature type="transmembrane region" description="Helical" evidence="1">
    <location>
        <begin position="84"/>
        <end position="103"/>
    </location>
</feature>
<name>A0A1C6FV13_9FIRM</name>
<accession>A0A1C6FV13</accession>
<dbReference type="AlphaFoldDB" id="A0A1C6FV13"/>
<reference evidence="2" key="1">
    <citation type="submission" date="2015-09" db="EMBL/GenBank/DDBJ databases">
        <authorList>
            <consortium name="Pathogen Informatics"/>
        </authorList>
    </citation>
    <scope>NUCLEOTIDE SEQUENCE</scope>
    <source>
        <strain evidence="2">2789STDY5834896</strain>
    </source>
</reference>
<keyword evidence="1" id="KW-0472">Membrane</keyword>
<dbReference type="EMBL" id="FMHG01000001">
    <property type="protein sequence ID" value="SCJ36886.1"/>
    <property type="molecule type" value="Genomic_DNA"/>
</dbReference>
<feature type="transmembrane region" description="Helical" evidence="1">
    <location>
        <begin position="21"/>
        <end position="42"/>
    </location>
</feature>
<feature type="transmembrane region" description="Helical" evidence="1">
    <location>
        <begin position="141"/>
        <end position="159"/>
    </location>
</feature>